<sequence length="227" mass="25481">MSLPLFETGLYGRLRMLADHHWHDYVAHEFVQQLGDGTLPEPAFRRYLTQDYLFLVHFARAYALLVSKLQNLPEMRTATTSLNAILNELPLHISYCQQWGLTESDVTQVEEAAETVNYTRYVLDVGHSGDVLDLLTALMPCVAGYAEIGLRLLNDPATVFEGNPYAPWIRNYGDEDYLAGVQASLTLFENLAAQRGGESRIAELSSIFTTATRLESAFWQMGLNAKS</sequence>
<comment type="pathway">
    <text evidence="1">Cofactor biosynthesis; thiamine diphosphate biosynthesis.</text>
</comment>
<dbReference type="Proteomes" id="UP001152651">
    <property type="component" value="Unassembled WGS sequence"/>
</dbReference>
<dbReference type="CDD" id="cd19367">
    <property type="entry name" value="TenA_C_ScTHI20-like"/>
    <property type="match status" value="1"/>
</dbReference>
<dbReference type="Gene3D" id="1.20.910.10">
    <property type="entry name" value="Heme oxygenase-like"/>
    <property type="match status" value="1"/>
</dbReference>
<evidence type="ECO:0000313" key="4">
    <source>
        <dbReference type="Proteomes" id="UP001152651"/>
    </source>
</evidence>
<dbReference type="InterPro" id="IPR016084">
    <property type="entry name" value="Haem_Oase-like_multi-hlx"/>
</dbReference>
<comment type="catalytic activity">
    <reaction evidence="1">
        <text>4-amino-5-aminomethyl-2-methylpyrimidine + H2O = 4-amino-5-hydroxymethyl-2-methylpyrimidine + NH4(+)</text>
        <dbReference type="Rhea" id="RHEA:31799"/>
        <dbReference type="ChEBI" id="CHEBI:15377"/>
        <dbReference type="ChEBI" id="CHEBI:16892"/>
        <dbReference type="ChEBI" id="CHEBI:28938"/>
        <dbReference type="ChEBI" id="CHEBI:63416"/>
        <dbReference type="EC" id="3.5.99.2"/>
    </reaction>
</comment>
<evidence type="ECO:0000259" key="2">
    <source>
        <dbReference type="Pfam" id="PF03070"/>
    </source>
</evidence>
<name>A0ABN8T9D6_9ENTR</name>
<evidence type="ECO:0000313" key="3">
    <source>
        <dbReference type="EMBL" id="CAH6637092.1"/>
    </source>
</evidence>
<dbReference type="InterPro" id="IPR004305">
    <property type="entry name" value="Thiaminase-2/PQQC"/>
</dbReference>
<keyword evidence="4" id="KW-1185">Reference proteome</keyword>
<comment type="function">
    <text evidence="1">Catalyzes an amino-pyrimidine hydrolysis reaction at the C5' of the pyrimidine moiety of thiamine compounds, a reaction that is part of a thiamine salvage pathway.</text>
</comment>
<feature type="domain" description="Thiaminase-2/PQQC" evidence="2">
    <location>
        <begin position="19"/>
        <end position="224"/>
    </location>
</feature>
<dbReference type="InterPro" id="IPR050967">
    <property type="entry name" value="Thiamine_Salvage_TenA"/>
</dbReference>
<protein>
    <recommendedName>
        <fullName evidence="1">Aminopyrimidine aminohydrolase</fullName>
        <ecNumber evidence="1">3.5.99.2</ecNumber>
    </recommendedName>
</protein>
<proteinExistence type="inferred from homology"/>
<organism evidence="3 4">
    <name type="scientific">Pseudocitrobacter vendiensis</name>
    <dbReference type="NCBI Taxonomy" id="2488306"/>
    <lineage>
        <taxon>Bacteria</taxon>
        <taxon>Pseudomonadati</taxon>
        <taxon>Pseudomonadota</taxon>
        <taxon>Gammaproteobacteria</taxon>
        <taxon>Enterobacterales</taxon>
        <taxon>Enterobacteriaceae</taxon>
        <taxon>Pseudocitrobacter</taxon>
    </lineage>
</organism>
<comment type="similarity">
    <text evidence="1">Belongs to the TenA family.</text>
</comment>
<gene>
    <name evidence="3" type="ORF">FBBNIHIM_09725</name>
</gene>
<dbReference type="InterPro" id="IPR027574">
    <property type="entry name" value="Thiaminase_II"/>
</dbReference>
<dbReference type="EMBL" id="CALSBS010000006">
    <property type="protein sequence ID" value="CAH6637092.1"/>
    <property type="molecule type" value="Genomic_DNA"/>
</dbReference>
<dbReference type="RefSeq" id="WP_149463466.1">
    <property type="nucleotide sequence ID" value="NZ_CALSBS010000006.1"/>
</dbReference>
<comment type="catalytic activity">
    <reaction evidence="1">
        <text>thiamine + H2O = 5-(2-hydroxyethyl)-4-methylthiazole + 4-amino-5-hydroxymethyl-2-methylpyrimidine + H(+)</text>
        <dbReference type="Rhea" id="RHEA:17509"/>
        <dbReference type="ChEBI" id="CHEBI:15377"/>
        <dbReference type="ChEBI" id="CHEBI:15378"/>
        <dbReference type="ChEBI" id="CHEBI:16892"/>
        <dbReference type="ChEBI" id="CHEBI:17957"/>
        <dbReference type="ChEBI" id="CHEBI:18385"/>
        <dbReference type="EC" id="3.5.99.2"/>
    </reaction>
</comment>
<dbReference type="NCBIfam" id="TIGR04306">
    <property type="entry name" value="salvage_TenA"/>
    <property type="match status" value="1"/>
</dbReference>
<keyword evidence="1" id="KW-0378">Hydrolase</keyword>
<evidence type="ECO:0000256" key="1">
    <source>
        <dbReference type="RuleBase" id="RU363093"/>
    </source>
</evidence>
<dbReference type="Pfam" id="PF03070">
    <property type="entry name" value="TENA_THI-4"/>
    <property type="match status" value="1"/>
</dbReference>
<comment type="caution">
    <text evidence="3">The sequence shown here is derived from an EMBL/GenBank/DDBJ whole genome shotgun (WGS) entry which is preliminary data.</text>
</comment>
<dbReference type="PANTHER" id="PTHR43198:SF2">
    <property type="entry name" value="SI:CH1073-67J19.1-RELATED"/>
    <property type="match status" value="1"/>
</dbReference>
<keyword evidence="1" id="KW-0784">Thiamine biosynthesis</keyword>
<dbReference type="SUPFAM" id="SSF48613">
    <property type="entry name" value="Heme oxygenase-like"/>
    <property type="match status" value="1"/>
</dbReference>
<dbReference type="EC" id="3.5.99.2" evidence="1"/>
<reference evidence="3" key="1">
    <citation type="submission" date="2022-05" db="EMBL/GenBank/DDBJ databases">
        <authorList>
            <person name="Blom J."/>
        </authorList>
    </citation>
    <scope>NUCLEOTIDE SEQUENCE</scope>
    <source>
        <strain evidence="3">Type strain: CPO20170097</strain>
    </source>
</reference>
<dbReference type="PANTHER" id="PTHR43198">
    <property type="entry name" value="BIFUNCTIONAL TH2 PROTEIN"/>
    <property type="match status" value="1"/>
</dbReference>
<accession>A0ABN8T9D6</accession>